<reference evidence="2 3" key="1">
    <citation type="submission" date="2019-09" db="EMBL/GenBank/DDBJ databases">
        <title>Isolation and characterization of vB_PagP-SK1, a T7-like phage infecting Pantoea agglomerans.</title>
        <authorList>
            <person name="McDougall D.L."/>
            <person name="Soutar C.D."/>
            <person name="Perry B.J."/>
            <person name="Brown C."/>
            <person name="Alexander D."/>
            <person name="Yost C.K."/>
            <person name="Stavrinides J."/>
        </authorList>
    </citation>
    <scope>NUCLEOTIDE SEQUENCE [LARGE SCALE GENOMIC DNA]</scope>
</reference>
<evidence type="ECO:0000313" key="2">
    <source>
        <dbReference type="EMBL" id="QFR42382.1"/>
    </source>
</evidence>
<feature type="region of interest" description="Disordered" evidence="1">
    <location>
        <begin position="730"/>
        <end position="753"/>
    </location>
</feature>
<evidence type="ECO:0000256" key="1">
    <source>
        <dbReference type="SAM" id="MobiDB-lite"/>
    </source>
</evidence>
<sequence length="753" mass="83623">MASKLSAALSGIPAAGMERLRGAGAMTVGVAQAGVDPSYESKSNLLGTVGKMAQIGADAYMQHDAMAQKRADERSNEIISKLTPEQRRQAMQNGTLLYQDDPYAMKALKEKTGRNAAFLLDDEVAQKVQRGEFKTRQEMEDYRHKRLQDGSVEFANQFGLDHSDKDFQRGFSSDITQRNIQLYGAHDSFLSDQAKKGAMLNTKMELDGALKDPNVLRSPQGADFFDGYIKKGLESGIIPSDDEATQMVAANLGGIVQRPGGAQMLMNLENKTIKLHGADTTYKALLGDEQWNNMVVKAQHAEFQNDAKRTEKFNLDMNSALNQSDLNQGWAMLQAQKAELDKIQPGEQLTPERQQLIQAQMQMQDRLRQESAATAKATDDARKGQNKDMVLEASYLKRINGDYVSTDFKDQPTNENTGEFKHSDAVNFANRKLAQIDQMNVPDAQKDKLKLQYLRADSAEGPFRTQIGTMISDADGEWRAAVINGEMPEETPAMTKLRALRNADPNLIAALYPDQAGLFAKMDMMDKLGVKPQIMIDAERNKQGMTKDQLIEADKSWTATLNSSTAEEIARMPSSLRNSARQVFDAFNYATGNVDGAMEQVTKFLKESTTTFQSDDLDGGSFGVIPRVNLQVNDDPDSWKQGKDIIDTAVKGIISTNPWVTNKQLSVYQQGNDIRIMDTTGSINIRYDKQLLSQVWKDQQEKAQAKAQADALKDINKRAPIAAVNKAREDIKSGKRKGLAQRAQEFRESRGIK</sequence>
<organism evidence="2 3">
    <name type="scientific">Pantoea phage vB_PagP-SK1</name>
    <dbReference type="NCBI Taxonomy" id="2653646"/>
    <lineage>
        <taxon>Viruses</taxon>
        <taxon>Duplodnaviria</taxon>
        <taxon>Heunggongvirae</taxon>
        <taxon>Uroviricota</taxon>
        <taxon>Caudoviricetes</taxon>
        <taxon>Autographivirales</taxon>
        <taxon>Autotranscriptaviridae</taxon>
        <taxon>Studiervirinae</taxon>
        <taxon>Elunavirus</taxon>
        <taxon>Elunavirus PagPSK1</taxon>
    </lineage>
</organism>
<accession>A0A5P8NKN7</accession>
<feature type="region of interest" description="Disordered" evidence="1">
    <location>
        <begin position="367"/>
        <end position="386"/>
    </location>
</feature>
<evidence type="ECO:0000313" key="3">
    <source>
        <dbReference type="Proteomes" id="UP000327119"/>
    </source>
</evidence>
<dbReference type="Pfam" id="PF26212">
    <property type="entry name" value="Phage_T7_Gp15"/>
    <property type="match status" value="1"/>
</dbReference>
<protein>
    <submittedName>
        <fullName evidence="2">Tail internal virion protein C</fullName>
    </submittedName>
</protein>
<feature type="compositionally biased region" description="Basic and acidic residues" evidence="1">
    <location>
        <begin position="744"/>
        <end position="753"/>
    </location>
</feature>
<proteinExistence type="predicted"/>
<keyword evidence="3" id="KW-1185">Reference proteome</keyword>
<dbReference type="Proteomes" id="UP000327119">
    <property type="component" value="Segment"/>
</dbReference>
<feature type="compositionally biased region" description="Basic and acidic residues" evidence="1">
    <location>
        <begin position="377"/>
        <end position="386"/>
    </location>
</feature>
<name>A0A5P8NKN7_9CAUD</name>
<dbReference type="InterPro" id="IPR038993">
    <property type="entry name" value="Gp15"/>
</dbReference>
<dbReference type="EMBL" id="MN450150">
    <property type="protein sequence ID" value="QFR42382.1"/>
    <property type="molecule type" value="Genomic_DNA"/>
</dbReference>